<feature type="compositionally biased region" description="Low complexity" evidence="11">
    <location>
        <begin position="72"/>
        <end position="85"/>
    </location>
</feature>
<evidence type="ECO:0000256" key="7">
    <source>
        <dbReference type="ARBA" id="ARBA00023187"/>
    </source>
</evidence>
<keyword evidence="4" id="KW-0963">Cytoplasm</keyword>
<evidence type="ECO:0000256" key="9">
    <source>
        <dbReference type="ARBA" id="ARBA00035304"/>
    </source>
</evidence>
<evidence type="ECO:0000256" key="1">
    <source>
        <dbReference type="ARBA" id="ARBA00004123"/>
    </source>
</evidence>
<dbReference type="AlphaFoldDB" id="A0A9Q0DR13"/>
<proteinExistence type="inferred from homology"/>
<dbReference type="PANTHER" id="PTHR13445">
    <property type="entry name" value="TUMOR SUPPRESSING SUBTRANSFERABLE CANDIDATE 4 TSSC4"/>
    <property type="match status" value="1"/>
</dbReference>
<sequence length="360" mass="38287">MCDRPSARDALSKSKVLKVPGDLELSDSDPEDPGAGPPSDAEVTELTSSSEDEEVEASPTSGEGRPSPSVPLSNFSLKGGSSSFSFRSRNIFDCLDGVAKETSSKLGEDNVIDGVFVRPPPPPPLASGKKLSGPQAVRKRHVTEGSGELATVRRGTPDYEVHPERWTRYSLEDVAETSDSRNRSVALQYLLSLQQRTEPGPGPEEERFVPPDPACEQAPPEVSEGSIGPAPHRIIFSRPGGGGGPGREQRADEGKAAGDGGGRKGGLSHLQEEEDDGEHQVEELDTSPTAVPPKAEQRKRKWGHGGGGGGGGIKVVAAAAEEKGDDKMEEISEPEVPPGFASFRKAHRKNYRKTSEQEDD</sequence>
<dbReference type="OrthoDB" id="1906282at2759"/>
<reference evidence="12" key="1">
    <citation type="submission" date="2022-07" db="EMBL/GenBank/DDBJ databases">
        <title>Chromosome-level genome of Muraenolepis orangiensis.</title>
        <authorList>
            <person name="Kim J."/>
        </authorList>
    </citation>
    <scope>NUCLEOTIDE SEQUENCE</scope>
    <source>
        <strain evidence="12">KU_S4_2022</strain>
        <tissue evidence="12">Muscle</tissue>
    </source>
</reference>
<dbReference type="Proteomes" id="UP001148018">
    <property type="component" value="Unassembled WGS sequence"/>
</dbReference>
<evidence type="ECO:0000313" key="13">
    <source>
        <dbReference type="Proteomes" id="UP001148018"/>
    </source>
</evidence>
<evidence type="ECO:0000313" key="12">
    <source>
        <dbReference type="EMBL" id="KAJ3592823.1"/>
    </source>
</evidence>
<dbReference type="GO" id="GO:0006397">
    <property type="term" value="P:mRNA processing"/>
    <property type="evidence" value="ECO:0007669"/>
    <property type="project" value="UniProtKB-KW"/>
</dbReference>
<feature type="compositionally biased region" description="Basic and acidic residues" evidence="11">
    <location>
        <begin position="320"/>
        <end position="330"/>
    </location>
</feature>
<dbReference type="GO" id="GO:0005737">
    <property type="term" value="C:cytoplasm"/>
    <property type="evidence" value="ECO:0007669"/>
    <property type="project" value="UniProtKB-SubCell"/>
</dbReference>
<gene>
    <name evidence="12" type="ORF">NHX12_005162</name>
</gene>
<keyword evidence="5" id="KW-0507">mRNA processing</keyword>
<evidence type="ECO:0000256" key="4">
    <source>
        <dbReference type="ARBA" id="ARBA00022490"/>
    </source>
</evidence>
<evidence type="ECO:0000256" key="2">
    <source>
        <dbReference type="ARBA" id="ARBA00004496"/>
    </source>
</evidence>
<organism evidence="12 13">
    <name type="scientific">Muraenolepis orangiensis</name>
    <name type="common">Patagonian moray cod</name>
    <dbReference type="NCBI Taxonomy" id="630683"/>
    <lineage>
        <taxon>Eukaryota</taxon>
        <taxon>Metazoa</taxon>
        <taxon>Chordata</taxon>
        <taxon>Craniata</taxon>
        <taxon>Vertebrata</taxon>
        <taxon>Euteleostomi</taxon>
        <taxon>Actinopterygii</taxon>
        <taxon>Neopterygii</taxon>
        <taxon>Teleostei</taxon>
        <taxon>Neoteleostei</taxon>
        <taxon>Acanthomorphata</taxon>
        <taxon>Zeiogadaria</taxon>
        <taxon>Gadariae</taxon>
        <taxon>Gadiformes</taxon>
        <taxon>Muraenolepidoidei</taxon>
        <taxon>Muraenolepididae</taxon>
        <taxon>Muraenolepis</taxon>
    </lineage>
</organism>
<comment type="subcellular location">
    <subcellularLocation>
        <location evidence="2">Cytoplasm</location>
    </subcellularLocation>
    <subcellularLocation>
        <location evidence="1">Nucleus</location>
    </subcellularLocation>
</comment>
<dbReference type="GO" id="GO:0008380">
    <property type="term" value="P:RNA splicing"/>
    <property type="evidence" value="ECO:0007669"/>
    <property type="project" value="UniProtKB-KW"/>
</dbReference>
<keyword evidence="6" id="KW-0747">Spliceosome</keyword>
<name>A0A9Q0DR13_9TELE</name>
<comment type="function">
    <text evidence="10">Protein associated with the U5 snRNP, during its maturation and its post-splicing recycling and which is required for spliceosomal tri-snRNP complex assembly in the nucleus. Has a molecular sequestering activity and transiently hinders SNRNP200 binding sites for constitutive splicing factors that intervene later during the assembly of the spliceosome and splicing. Together with its molecular sequestering activity, may also function as a molecular adapter and placeholder, coordinating the assembly of the U5 snRNP and its association with the U4/U6 di-snRNP.</text>
</comment>
<evidence type="ECO:0000256" key="8">
    <source>
        <dbReference type="ARBA" id="ARBA00023242"/>
    </source>
</evidence>
<feature type="compositionally biased region" description="Basic and acidic residues" evidence="11">
    <location>
        <begin position="1"/>
        <end position="12"/>
    </location>
</feature>
<accession>A0A9Q0DR13</accession>
<dbReference type="EMBL" id="JANIIK010000112">
    <property type="protein sequence ID" value="KAJ3592823.1"/>
    <property type="molecule type" value="Genomic_DNA"/>
</dbReference>
<keyword evidence="8" id="KW-0539">Nucleus</keyword>
<evidence type="ECO:0000256" key="3">
    <source>
        <dbReference type="ARBA" id="ARBA00010362"/>
    </source>
</evidence>
<dbReference type="GO" id="GO:0005681">
    <property type="term" value="C:spliceosomal complex"/>
    <property type="evidence" value="ECO:0007669"/>
    <property type="project" value="UniProtKB-KW"/>
</dbReference>
<keyword evidence="7" id="KW-0508">mRNA splicing</keyword>
<evidence type="ECO:0000256" key="11">
    <source>
        <dbReference type="SAM" id="MobiDB-lite"/>
    </source>
</evidence>
<comment type="caution">
    <text evidence="12">The sequence shown here is derived from an EMBL/GenBank/DDBJ whole genome shotgun (WGS) entry which is preliminary data.</text>
</comment>
<dbReference type="PANTHER" id="PTHR13445:SF3">
    <property type="entry name" value="U5 SMALL NUCLEAR RIBONUCLEOPROTEIN TSSC4"/>
    <property type="match status" value="1"/>
</dbReference>
<evidence type="ECO:0000256" key="10">
    <source>
        <dbReference type="ARBA" id="ARBA00045970"/>
    </source>
</evidence>
<protein>
    <recommendedName>
        <fullName evidence="9">U5 small nuclear ribonucleoprotein TSSC4</fullName>
    </recommendedName>
</protein>
<feature type="compositionally biased region" description="Basic and acidic residues" evidence="11">
    <location>
        <begin position="247"/>
        <end position="256"/>
    </location>
</feature>
<evidence type="ECO:0000256" key="5">
    <source>
        <dbReference type="ARBA" id="ARBA00022664"/>
    </source>
</evidence>
<evidence type="ECO:0000256" key="6">
    <source>
        <dbReference type="ARBA" id="ARBA00022728"/>
    </source>
</evidence>
<keyword evidence="13" id="KW-1185">Reference proteome</keyword>
<feature type="compositionally biased region" description="Gly residues" evidence="11">
    <location>
        <begin position="304"/>
        <end position="313"/>
    </location>
</feature>
<dbReference type="Pfam" id="PF15264">
    <property type="entry name" value="TSSC4"/>
    <property type="match status" value="1"/>
</dbReference>
<feature type="region of interest" description="Disordered" evidence="11">
    <location>
        <begin position="112"/>
        <end position="146"/>
    </location>
</feature>
<dbReference type="InterPro" id="IPR029338">
    <property type="entry name" value="TSSC4"/>
</dbReference>
<feature type="region of interest" description="Disordered" evidence="11">
    <location>
        <begin position="192"/>
        <end position="360"/>
    </location>
</feature>
<feature type="region of interest" description="Disordered" evidence="11">
    <location>
        <begin position="1"/>
        <end position="85"/>
    </location>
</feature>
<comment type="similarity">
    <text evidence="3">Belongs to the TSSC4 family.</text>
</comment>